<organism evidence="2 3">
    <name type="scientific">Olleya aquimaris</name>
    <dbReference type="NCBI Taxonomy" id="639310"/>
    <lineage>
        <taxon>Bacteria</taxon>
        <taxon>Pseudomonadati</taxon>
        <taxon>Bacteroidota</taxon>
        <taxon>Flavobacteriia</taxon>
        <taxon>Flavobacteriales</taxon>
        <taxon>Flavobacteriaceae</taxon>
    </lineage>
</organism>
<feature type="region of interest" description="Disordered" evidence="1">
    <location>
        <begin position="244"/>
        <end position="310"/>
    </location>
</feature>
<evidence type="ECO:0000256" key="1">
    <source>
        <dbReference type="SAM" id="MobiDB-lite"/>
    </source>
</evidence>
<dbReference type="EMBL" id="QLLO01000006">
    <property type="protein sequence ID" value="RAJ13486.1"/>
    <property type="molecule type" value="Genomic_DNA"/>
</dbReference>
<dbReference type="AlphaFoldDB" id="A0A327R977"/>
<evidence type="ECO:0000313" key="2">
    <source>
        <dbReference type="EMBL" id="RAJ13486.1"/>
    </source>
</evidence>
<reference evidence="2 3" key="1">
    <citation type="submission" date="2018-06" db="EMBL/GenBank/DDBJ databases">
        <title>Genomic Encyclopedia of Archaeal and Bacterial Type Strains, Phase II (KMG-II): from individual species to whole genera.</title>
        <authorList>
            <person name="Goeker M."/>
        </authorList>
    </citation>
    <scope>NUCLEOTIDE SEQUENCE [LARGE SCALE GENOMIC DNA]</scope>
    <source>
        <strain evidence="2 3">DSM 24464</strain>
    </source>
</reference>
<dbReference type="Proteomes" id="UP000248703">
    <property type="component" value="Unassembled WGS sequence"/>
</dbReference>
<sequence length="531" mass="59576">MRNSTLWDFFNYICMSKRRHQLPNNTASKKLNYTLESLRYNDLIEDFEFKNSLKIIENRLSKNESKHNTDARITQQINSDLIIISDYVNRLETSDGIITWTFETENPLIENSDFENFVVKKVDTTFSYYLVTYQYDSSLLENAYTSIESYRVMEEYLSLDSLNFSQRIGNDFDWIYPDDGGGTYEDCVDIYTELEPCSSGGYHTKKYACQHYGGPHGVSDTPPCDNVCSGTQLVTVIDYSGCEQGTYNPPSGPTNGTTDNQTGNDIIAPTGGGSNTSNDTSNNSTLTAPISNSDGTTIDPSTIDDNQIDPNITSLDNQVNNTKIKSKIEALQAIVNSSLSEDGMQFDLIANSDPIDFNEVTPIAEQSGTNHIKFPDVRPNTLVNLHLHPKYGLIEGIGTPQELSPIFSDGDVYFMLEFFEDTNNNEDISSLIVSAEGVFALRVTDAARATFMKNKLDIKRFWKRFLDNYIEDVLTSEDGQPPYTNQQIIDNFIIFLNTYQINNSDAGQGFGLSLYQATLDTNGNITGWIKP</sequence>
<feature type="compositionally biased region" description="Low complexity" evidence="1">
    <location>
        <begin position="254"/>
        <end position="265"/>
    </location>
</feature>
<gene>
    <name evidence="2" type="ORF">LY08_02005</name>
</gene>
<evidence type="ECO:0000313" key="3">
    <source>
        <dbReference type="Proteomes" id="UP000248703"/>
    </source>
</evidence>
<keyword evidence="3" id="KW-1185">Reference proteome</keyword>
<feature type="compositionally biased region" description="Polar residues" evidence="1">
    <location>
        <begin position="286"/>
        <end position="310"/>
    </location>
</feature>
<protein>
    <submittedName>
        <fullName evidence="2">Uncharacterized protein</fullName>
    </submittedName>
</protein>
<comment type="caution">
    <text evidence="2">The sequence shown here is derived from an EMBL/GenBank/DDBJ whole genome shotgun (WGS) entry which is preliminary data.</text>
</comment>
<feature type="compositionally biased region" description="Low complexity" evidence="1">
    <location>
        <begin position="275"/>
        <end position="285"/>
    </location>
</feature>
<accession>A0A327R977</accession>
<proteinExistence type="predicted"/>
<name>A0A327R977_9FLAO</name>